<comment type="similarity">
    <text evidence="1">Belongs to the DedA family.</text>
</comment>
<evidence type="ECO:0000256" key="1">
    <source>
        <dbReference type="ARBA" id="ARBA00010792"/>
    </source>
</evidence>
<dbReference type="Pfam" id="PF09335">
    <property type="entry name" value="VTT_dom"/>
    <property type="match status" value="1"/>
</dbReference>
<keyword evidence="2" id="KW-0472">Membrane</keyword>
<dbReference type="AlphaFoldDB" id="A0A6N7IR18"/>
<comment type="caution">
    <text evidence="4">The sequence shown here is derived from an EMBL/GenBank/DDBJ whole genome shotgun (WGS) entry which is preliminary data.</text>
</comment>
<evidence type="ECO:0000259" key="3">
    <source>
        <dbReference type="Pfam" id="PF09335"/>
    </source>
</evidence>
<reference evidence="4 5" key="1">
    <citation type="submission" date="2019-10" db="EMBL/GenBank/DDBJ databases">
        <title>Comparative genomics of sulfur disproportionating microorganisms.</title>
        <authorList>
            <person name="Ward L.M."/>
            <person name="Bertran E."/>
            <person name="Johnston D."/>
        </authorList>
    </citation>
    <scope>NUCLEOTIDE SEQUENCE [LARGE SCALE GENOMIC DNA]</scope>
    <source>
        <strain evidence="4 5">DSM 14055</strain>
    </source>
</reference>
<keyword evidence="2" id="KW-0812">Transmembrane</keyword>
<dbReference type="OrthoDB" id="9813426at2"/>
<dbReference type="EMBL" id="WHYR01000015">
    <property type="protein sequence ID" value="MQL52033.1"/>
    <property type="molecule type" value="Genomic_DNA"/>
</dbReference>
<dbReference type="GO" id="GO:0005886">
    <property type="term" value="C:plasma membrane"/>
    <property type="evidence" value="ECO:0007669"/>
    <property type="project" value="TreeGrafter"/>
</dbReference>
<sequence length="200" mass="22223">MKEWILHYLGTLGAGGVFLGLIIEALGFPFPGGLMILLSGMLVNQGKLNFLRILGAAVLGFNLGAVMAYFIGRYAGDSFILRYGRYLRVTPARFERARSWLCHSAPAFIILGRFVPMVSNLTPYMAGISGLSLIRFLVYNSIFVISWASLNLGIGILFGHHWEEISAMVQSRLPLMAAGGLVFYLVFLYLRRQRKAPQQT</sequence>
<dbReference type="PANTHER" id="PTHR42709">
    <property type="entry name" value="ALKALINE PHOSPHATASE LIKE PROTEIN"/>
    <property type="match status" value="1"/>
</dbReference>
<dbReference type="InterPro" id="IPR051311">
    <property type="entry name" value="DedA_domain"/>
</dbReference>
<feature type="domain" description="VTT" evidence="3">
    <location>
        <begin position="30"/>
        <end position="155"/>
    </location>
</feature>
<dbReference type="Proteomes" id="UP000441717">
    <property type="component" value="Unassembled WGS sequence"/>
</dbReference>
<dbReference type="PANTHER" id="PTHR42709:SF9">
    <property type="entry name" value="ALKALINE PHOSPHATASE LIKE PROTEIN"/>
    <property type="match status" value="1"/>
</dbReference>
<protein>
    <submittedName>
        <fullName evidence="4">DedA family protein</fullName>
    </submittedName>
</protein>
<evidence type="ECO:0000256" key="2">
    <source>
        <dbReference type="SAM" id="Phobius"/>
    </source>
</evidence>
<evidence type="ECO:0000313" key="4">
    <source>
        <dbReference type="EMBL" id="MQL52033.1"/>
    </source>
</evidence>
<keyword evidence="5" id="KW-1185">Reference proteome</keyword>
<feature type="transmembrane region" description="Helical" evidence="2">
    <location>
        <begin position="136"/>
        <end position="159"/>
    </location>
</feature>
<gene>
    <name evidence="4" type="ORF">GFC01_07075</name>
</gene>
<feature type="transmembrane region" description="Helical" evidence="2">
    <location>
        <begin position="50"/>
        <end position="71"/>
    </location>
</feature>
<organism evidence="4 5">
    <name type="scientific">Desulfofundulus thermobenzoicus</name>
    <dbReference type="NCBI Taxonomy" id="29376"/>
    <lineage>
        <taxon>Bacteria</taxon>
        <taxon>Bacillati</taxon>
        <taxon>Bacillota</taxon>
        <taxon>Clostridia</taxon>
        <taxon>Eubacteriales</taxon>
        <taxon>Peptococcaceae</taxon>
        <taxon>Desulfofundulus</taxon>
    </lineage>
</organism>
<dbReference type="RefSeq" id="WP_152945957.1">
    <property type="nucleotide sequence ID" value="NZ_WHYR01000015.1"/>
</dbReference>
<feature type="transmembrane region" description="Helical" evidence="2">
    <location>
        <begin position="12"/>
        <end position="38"/>
    </location>
</feature>
<feature type="transmembrane region" description="Helical" evidence="2">
    <location>
        <begin position="171"/>
        <end position="190"/>
    </location>
</feature>
<evidence type="ECO:0000313" key="5">
    <source>
        <dbReference type="Proteomes" id="UP000441717"/>
    </source>
</evidence>
<name>A0A6N7IR18_9FIRM</name>
<keyword evidence="2" id="KW-1133">Transmembrane helix</keyword>
<dbReference type="InterPro" id="IPR032816">
    <property type="entry name" value="VTT_dom"/>
</dbReference>
<accession>A0A6N7IR18</accession>
<proteinExistence type="inferred from homology"/>